<evidence type="ECO:0000313" key="2">
    <source>
        <dbReference type="EMBL" id="KAH7313848.1"/>
    </source>
</evidence>
<reference evidence="2" key="1">
    <citation type="journal article" date="2021" name="Nat. Commun.">
        <title>Genetic determinants of endophytism in the Arabidopsis root mycobiome.</title>
        <authorList>
            <person name="Mesny F."/>
            <person name="Miyauchi S."/>
            <person name="Thiergart T."/>
            <person name="Pickel B."/>
            <person name="Atanasova L."/>
            <person name="Karlsson M."/>
            <person name="Huettel B."/>
            <person name="Barry K.W."/>
            <person name="Haridas S."/>
            <person name="Chen C."/>
            <person name="Bauer D."/>
            <person name="Andreopoulos W."/>
            <person name="Pangilinan J."/>
            <person name="LaButti K."/>
            <person name="Riley R."/>
            <person name="Lipzen A."/>
            <person name="Clum A."/>
            <person name="Drula E."/>
            <person name="Henrissat B."/>
            <person name="Kohler A."/>
            <person name="Grigoriev I.V."/>
            <person name="Martin F.M."/>
            <person name="Hacquard S."/>
        </authorList>
    </citation>
    <scope>NUCLEOTIDE SEQUENCE</scope>
    <source>
        <strain evidence="2">MPI-CAGE-CH-0235</strain>
    </source>
</reference>
<keyword evidence="3" id="KW-1185">Reference proteome</keyword>
<protein>
    <submittedName>
        <fullName evidence="2">Uncharacterized protein</fullName>
    </submittedName>
</protein>
<organism evidence="2 3">
    <name type="scientific">Stachybotrys elegans</name>
    <dbReference type="NCBI Taxonomy" id="80388"/>
    <lineage>
        <taxon>Eukaryota</taxon>
        <taxon>Fungi</taxon>
        <taxon>Dikarya</taxon>
        <taxon>Ascomycota</taxon>
        <taxon>Pezizomycotina</taxon>
        <taxon>Sordariomycetes</taxon>
        <taxon>Hypocreomycetidae</taxon>
        <taxon>Hypocreales</taxon>
        <taxon>Stachybotryaceae</taxon>
        <taxon>Stachybotrys</taxon>
    </lineage>
</organism>
<dbReference type="EMBL" id="JAGPNK010000009">
    <property type="protein sequence ID" value="KAH7313848.1"/>
    <property type="molecule type" value="Genomic_DNA"/>
</dbReference>
<evidence type="ECO:0000313" key="3">
    <source>
        <dbReference type="Proteomes" id="UP000813444"/>
    </source>
</evidence>
<gene>
    <name evidence="2" type="ORF">B0I35DRAFT_435985</name>
</gene>
<dbReference type="AlphaFoldDB" id="A0A8K0WPZ3"/>
<comment type="caution">
    <text evidence="2">The sequence shown here is derived from an EMBL/GenBank/DDBJ whole genome shotgun (WGS) entry which is preliminary data.</text>
</comment>
<sequence length="52" mass="5291">MCGSAKPVVSVACPSMSVSPSRQPHHALATRQASKPVPSRAPCALSHPPSVS</sequence>
<evidence type="ECO:0000256" key="1">
    <source>
        <dbReference type="SAM" id="MobiDB-lite"/>
    </source>
</evidence>
<proteinExistence type="predicted"/>
<accession>A0A8K0WPZ3</accession>
<dbReference type="Proteomes" id="UP000813444">
    <property type="component" value="Unassembled WGS sequence"/>
</dbReference>
<feature type="region of interest" description="Disordered" evidence="1">
    <location>
        <begin position="14"/>
        <end position="52"/>
    </location>
</feature>
<name>A0A8K0WPZ3_9HYPO</name>